<protein>
    <submittedName>
        <fullName evidence="1">Uncharacterized protein</fullName>
    </submittedName>
</protein>
<evidence type="ECO:0000313" key="1">
    <source>
        <dbReference type="EMBL" id="GAG86284.1"/>
    </source>
</evidence>
<name>X1ATR0_9ZZZZ</name>
<dbReference type="AlphaFoldDB" id="X1ATR0"/>
<reference evidence="1" key="1">
    <citation type="journal article" date="2014" name="Front. Microbiol.">
        <title>High frequency of phylogenetically diverse reductive dehalogenase-homologous genes in deep subseafloor sedimentary metagenomes.</title>
        <authorList>
            <person name="Kawai M."/>
            <person name="Futagami T."/>
            <person name="Toyoda A."/>
            <person name="Takaki Y."/>
            <person name="Nishi S."/>
            <person name="Hori S."/>
            <person name="Arai W."/>
            <person name="Tsubouchi T."/>
            <person name="Morono Y."/>
            <person name="Uchiyama I."/>
            <person name="Ito T."/>
            <person name="Fujiyama A."/>
            <person name="Inagaki F."/>
            <person name="Takami H."/>
        </authorList>
    </citation>
    <scope>NUCLEOTIDE SEQUENCE</scope>
    <source>
        <strain evidence="1">Expedition CK06-06</strain>
    </source>
</reference>
<sequence>YDTGGGDFVVTGPATLLSDTDVATSGGLIRFTSTIDGGFLLDLDASSGGNVELQGIIGGGTPLSQLDFTTSGIGIIDIGNNITTTGTQNYSGAVTLSNNVVLTGSSFIPSGTITGGGNDLTLDFTSPINISSTGIEGSGTSGIGTLTSSGAGGTTLSGVITDIASSYVFNNPVTLVVFAYLGVPTPVTGNIIFNSTLNGAALFFAVADGIINFAADIGGSTPLASFLVNASGGANFAAGVDITGTGDLDFSQNIDFAGA</sequence>
<feature type="non-terminal residue" evidence="1">
    <location>
        <position position="1"/>
    </location>
</feature>
<gene>
    <name evidence="1" type="ORF">S01H4_26610</name>
</gene>
<feature type="non-terminal residue" evidence="1">
    <location>
        <position position="259"/>
    </location>
</feature>
<proteinExistence type="predicted"/>
<accession>X1ATR0</accession>
<comment type="caution">
    <text evidence="1">The sequence shown here is derived from an EMBL/GenBank/DDBJ whole genome shotgun (WGS) entry which is preliminary data.</text>
</comment>
<dbReference type="EMBL" id="BART01012863">
    <property type="protein sequence ID" value="GAG86284.1"/>
    <property type="molecule type" value="Genomic_DNA"/>
</dbReference>
<organism evidence="1">
    <name type="scientific">marine sediment metagenome</name>
    <dbReference type="NCBI Taxonomy" id="412755"/>
    <lineage>
        <taxon>unclassified sequences</taxon>
        <taxon>metagenomes</taxon>
        <taxon>ecological metagenomes</taxon>
    </lineage>
</organism>